<reference evidence="2" key="1">
    <citation type="journal article" date="2019" name="Int. J. Syst. Evol. Microbiol.">
        <title>The Global Catalogue of Microorganisms (GCM) 10K type strain sequencing project: providing services to taxonomists for standard genome sequencing and annotation.</title>
        <authorList>
            <consortium name="The Broad Institute Genomics Platform"/>
            <consortium name="The Broad Institute Genome Sequencing Center for Infectious Disease"/>
            <person name="Wu L."/>
            <person name="Ma J."/>
        </authorList>
    </citation>
    <scope>NUCLEOTIDE SEQUENCE [LARGE SCALE GENOMIC DNA]</scope>
    <source>
        <strain evidence="2">JCM 31047</strain>
    </source>
</reference>
<dbReference type="AlphaFoldDB" id="A0A8H9GXS3"/>
<evidence type="ECO:0000313" key="2">
    <source>
        <dbReference type="Proteomes" id="UP000600547"/>
    </source>
</evidence>
<protein>
    <submittedName>
        <fullName evidence="1">Uncharacterized protein</fullName>
    </submittedName>
</protein>
<dbReference type="Proteomes" id="UP000600547">
    <property type="component" value="Unassembled WGS sequence"/>
</dbReference>
<organism evidence="1 2">
    <name type="scientific">Deinococcus arenae</name>
    <dbReference type="NCBI Taxonomy" id="1452751"/>
    <lineage>
        <taxon>Bacteria</taxon>
        <taxon>Thermotogati</taxon>
        <taxon>Deinococcota</taxon>
        <taxon>Deinococci</taxon>
        <taxon>Deinococcales</taxon>
        <taxon>Deinococcaceae</taxon>
        <taxon>Deinococcus</taxon>
    </lineage>
</organism>
<dbReference type="RefSeq" id="WP_189062924.1">
    <property type="nucleotide sequence ID" value="NZ_BMQG01000042.1"/>
</dbReference>
<comment type="caution">
    <text evidence="1">The sequence shown here is derived from an EMBL/GenBank/DDBJ whole genome shotgun (WGS) entry which is preliminary data.</text>
</comment>
<keyword evidence="2" id="KW-1185">Reference proteome</keyword>
<gene>
    <name evidence="1" type="ORF">GCM10008956_40460</name>
</gene>
<dbReference type="Gene3D" id="2.60.120.1270">
    <property type="match status" value="1"/>
</dbReference>
<dbReference type="InterPro" id="IPR038682">
    <property type="entry name" value="YrpD-like_sf"/>
</dbReference>
<sequence length="355" mass="38270">MIATLTLALSLNSCQQAKVEHPAVLGDYATEEERAILEPIIASLKPEDRQNVVYIRRDGKVYSNRKDLRQLNVYHVRAPGTAVDISGQRVHIPTFQDRPASGVTAQATGILCKASDGPFHRVNTKTGTSSTPYNYLSASITLPPPADISIKTFADPKQNEATYAYLGGWGDAQDSAVDAGFVYSPVTQTWTQFILVQGSGLYVTTKPGETVPPRLYAGVIPTEFYVPQNDKVALAATASFTNGVTGRRTLVTDAATWKLNGVGNVLKYNVSMTQPAGKNFANGSYALGYEFKDLQLGGPLPARLWNSSDTLLYTNDADGNPIAAKGACDYPNDSTKILVNPISASNQRVSIKLHP</sequence>
<proteinExistence type="predicted"/>
<accession>A0A8H9GXS3</accession>
<dbReference type="EMBL" id="BMQG01000042">
    <property type="protein sequence ID" value="GGM60726.1"/>
    <property type="molecule type" value="Genomic_DNA"/>
</dbReference>
<name>A0A8H9GXS3_9DEIO</name>
<evidence type="ECO:0000313" key="1">
    <source>
        <dbReference type="EMBL" id="GGM60726.1"/>
    </source>
</evidence>